<dbReference type="Proteomes" id="UP000256343">
    <property type="component" value="Unassembled WGS sequence"/>
</dbReference>
<feature type="domain" description="ABC transmembrane type-1" evidence="12">
    <location>
        <begin position="32"/>
        <end position="331"/>
    </location>
</feature>
<evidence type="ECO:0000256" key="7">
    <source>
        <dbReference type="ARBA" id="ARBA00022989"/>
    </source>
</evidence>
<dbReference type="RefSeq" id="WP_114357568.1">
    <property type="nucleotide sequence ID" value="NZ_QRDT01000007.1"/>
</dbReference>
<dbReference type="GO" id="GO:0140359">
    <property type="term" value="F:ABC-type transporter activity"/>
    <property type="evidence" value="ECO:0007669"/>
    <property type="project" value="InterPro"/>
</dbReference>
<name>A0A336JLC6_9BRAD</name>
<evidence type="ECO:0000256" key="5">
    <source>
        <dbReference type="ARBA" id="ARBA00022741"/>
    </source>
</evidence>
<dbReference type="InterPro" id="IPR050835">
    <property type="entry name" value="ABC_transporter_sub-D"/>
</dbReference>
<dbReference type="GO" id="GO:0005524">
    <property type="term" value="F:ATP binding"/>
    <property type="evidence" value="ECO:0007669"/>
    <property type="project" value="UniProtKB-KW"/>
</dbReference>
<gene>
    <name evidence="13" type="ORF">BJ125_10793</name>
    <name evidence="14" type="ORF">SAMN05892882_10793</name>
</gene>
<dbReference type="CDD" id="cd03223">
    <property type="entry name" value="ABCD_peroxisomal_ALDP"/>
    <property type="match status" value="1"/>
</dbReference>
<evidence type="ECO:0000256" key="10">
    <source>
        <dbReference type="SAM" id="Phobius"/>
    </source>
</evidence>
<feature type="transmembrane region" description="Helical" evidence="10">
    <location>
        <begin position="71"/>
        <end position="91"/>
    </location>
</feature>
<dbReference type="SUPFAM" id="SSF52540">
    <property type="entry name" value="P-loop containing nucleoside triphosphate hydrolases"/>
    <property type="match status" value="1"/>
</dbReference>
<evidence type="ECO:0000256" key="1">
    <source>
        <dbReference type="ARBA" id="ARBA00004651"/>
    </source>
</evidence>
<dbReference type="InterPro" id="IPR017871">
    <property type="entry name" value="ABC_transporter-like_CS"/>
</dbReference>
<evidence type="ECO:0000256" key="9">
    <source>
        <dbReference type="ARBA" id="ARBA00024722"/>
    </source>
</evidence>
<feature type="transmembrane region" description="Helical" evidence="10">
    <location>
        <begin position="272"/>
        <end position="296"/>
    </location>
</feature>
<keyword evidence="8 10" id="KW-0472">Membrane</keyword>
<dbReference type="PROSITE" id="PS00211">
    <property type="entry name" value="ABC_TRANSPORTER_1"/>
    <property type="match status" value="1"/>
</dbReference>
<feature type="transmembrane region" description="Helical" evidence="10">
    <location>
        <begin position="146"/>
        <end position="167"/>
    </location>
</feature>
<evidence type="ECO:0000259" key="12">
    <source>
        <dbReference type="PROSITE" id="PS50929"/>
    </source>
</evidence>
<keyword evidence="6 14" id="KW-0067">ATP-binding</keyword>
<accession>A0A336JLC6</accession>
<dbReference type="Gene3D" id="3.40.50.300">
    <property type="entry name" value="P-loop containing nucleotide triphosphate hydrolases"/>
    <property type="match status" value="1"/>
</dbReference>
<dbReference type="AlphaFoldDB" id="A0A336JLC6"/>
<dbReference type="PANTHER" id="PTHR11384:SF59">
    <property type="entry name" value="LYSOSOMAL COBALAMIN TRANSPORTER ABCD4"/>
    <property type="match status" value="1"/>
</dbReference>
<keyword evidence="7 10" id="KW-1133">Transmembrane helix</keyword>
<dbReference type="EMBL" id="QRDT01000007">
    <property type="protein sequence ID" value="RED37518.1"/>
    <property type="molecule type" value="Genomic_DNA"/>
</dbReference>
<dbReference type="PROSITE" id="PS50929">
    <property type="entry name" value="ABC_TM1F"/>
    <property type="match status" value="1"/>
</dbReference>
<evidence type="ECO:0000259" key="11">
    <source>
        <dbReference type="PROSITE" id="PS50893"/>
    </source>
</evidence>
<proteinExistence type="inferred from homology"/>
<dbReference type="EMBL" id="UFQQ01000007">
    <property type="protein sequence ID" value="SSW90485.1"/>
    <property type="molecule type" value="Genomic_DNA"/>
</dbReference>
<comment type="subcellular location">
    <subcellularLocation>
        <location evidence="1">Cell membrane</location>
        <topology evidence="1">Multi-pass membrane protein</topology>
    </subcellularLocation>
</comment>
<feature type="domain" description="ABC transporter" evidence="11">
    <location>
        <begin position="369"/>
        <end position="584"/>
    </location>
</feature>
<organism evidence="14 15">
    <name type="scientific">Rhodopseudomonas pentothenatexigens</name>
    <dbReference type="NCBI Taxonomy" id="999699"/>
    <lineage>
        <taxon>Bacteria</taxon>
        <taxon>Pseudomonadati</taxon>
        <taxon>Pseudomonadota</taxon>
        <taxon>Alphaproteobacteria</taxon>
        <taxon>Hyphomicrobiales</taxon>
        <taxon>Nitrobacteraceae</taxon>
        <taxon>Rhodopseudomonas</taxon>
    </lineage>
</organism>
<dbReference type="Proteomes" id="UP000252631">
    <property type="component" value="Unassembled WGS sequence"/>
</dbReference>
<comment type="function">
    <text evidence="9">Involved in beta-(1--&gt;2)glucan export. Transmembrane domains (TMD) form a pore in the inner membrane and the ATP-binding domain (NBD) is responsible for energy generation.</text>
</comment>
<keyword evidence="4 10" id="KW-0812">Transmembrane</keyword>
<dbReference type="GO" id="GO:0005886">
    <property type="term" value="C:plasma membrane"/>
    <property type="evidence" value="ECO:0007669"/>
    <property type="project" value="UniProtKB-SubCell"/>
</dbReference>
<comment type="similarity">
    <text evidence="2">Belongs to the ABC transporter superfamily.</text>
</comment>
<dbReference type="PANTHER" id="PTHR11384">
    <property type="entry name" value="ATP-BINDING CASSETTE, SUB-FAMILY D MEMBER"/>
    <property type="match status" value="1"/>
</dbReference>
<keyword evidence="5" id="KW-0547">Nucleotide-binding</keyword>
<reference evidence="14 15" key="1">
    <citation type="submission" date="2017-08" db="EMBL/GenBank/DDBJ databases">
        <authorList>
            <person name="de Groot N.N."/>
        </authorList>
    </citation>
    <scope>NUCLEOTIDE SEQUENCE [LARGE SCALE GENOMIC DNA]</scope>
    <source>
        <strain evidence="14 15">JA575</strain>
    </source>
</reference>
<dbReference type="InterPro" id="IPR027417">
    <property type="entry name" value="P-loop_NTPase"/>
</dbReference>
<dbReference type="SMART" id="SM00382">
    <property type="entry name" value="AAA"/>
    <property type="match status" value="1"/>
</dbReference>
<reference evidence="13 16" key="2">
    <citation type="submission" date="2018-07" db="EMBL/GenBank/DDBJ databases">
        <title>Genomic Encyclopedia of Archaeal and Bacterial Type Strains, Phase II (KMG-II): from individual species to whole genera.</title>
        <authorList>
            <person name="Goeker M."/>
        </authorList>
    </citation>
    <scope>NUCLEOTIDE SEQUENCE [LARGE SCALE GENOMIC DNA]</scope>
    <source>
        <strain evidence="13 16">JA575</strain>
    </source>
</reference>
<dbReference type="InterPro" id="IPR011527">
    <property type="entry name" value="ABC1_TM_dom"/>
</dbReference>
<dbReference type="InterPro" id="IPR003593">
    <property type="entry name" value="AAA+_ATPase"/>
</dbReference>
<dbReference type="Pfam" id="PF06472">
    <property type="entry name" value="ABC_membrane_2"/>
    <property type="match status" value="1"/>
</dbReference>
<keyword evidence="16" id="KW-1185">Reference proteome</keyword>
<dbReference type="OrthoDB" id="9810134at2"/>
<evidence type="ECO:0000313" key="14">
    <source>
        <dbReference type="EMBL" id="SSW90485.1"/>
    </source>
</evidence>
<evidence type="ECO:0000256" key="4">
    <source>
        <dbReference type="ARBA" id="ARBA00022692"/>
    </source>
</evidence>
<dbReference type="InterPro" id="IPR036640">
    <property type="entry name" value="ABC1_TM_sf"/>
</dbReference>
<keyword evidence="3" id="KW-0813">Transport</keyword>
<dbReference type="Gene3D" id="1.20.1560.10">
    <property type="entry name" value="ABC transporter type 1, transmembrane domain"/>
    <property type="match status" value="1"/>
</dbReference>
<evidence type="ECO:0000256" key="3">
    <source>
        <dbReference type="ARBA" id="ARBA00022448"/>
    </source>
</evidence>
<evidence type="ECO:0000256" key="6">
    <source>
        <dbReference type="ARBA" id="ARBA00022840"/>
    </source>
</evidence>
<dbReference type="InterPro" id="IPR003439">
    <property type="entry name" value="ABC_transporter-like_ATP-bd"/>
</dbReference>
<feature type="transmembrane region" description="Helical" evidence="10">
    <location>
        <begin position="187"/>
        <end position="211"/>
    </location>
</feature>
<dbReference type="GO" id="GO:0016887">
    <property type="term" value="F:ATP hydrolysis activity"/>
    <property type="evidence" value="ECO:0007669"/>
    <property type="project" value="InterPro"/>
</dbReference>
<evidence type="ECO:0000313" key="13">
    <source>
        <dbReference type="EMBL" id="RED37518.1"/>
    </source>
</evidence>
<dbReference type="SUPFAM" id="SSF90123">
    <property type="entry name" value="ABC transporter transmembrane region"/>
    <property type="match status" value="1"/>
</dbReference>
<evidence type="ECO:0000313" key="15">
    <source>
        <dbReference type="Proteomes" id="UP000252631"/>
    </source>
</evidence>
<dbReference type="Pfam" id="PF00005">
    <property type="entry name" value="ABC_tran"/>
    <property type="match status" value="1"/>
</dbReference>
<evidence type="ECO:0000313" key="16">
    <source>
        <dbReference type="Proteomes" id="UP000256343"/>
    </source>
</evidence>
<feature type="transmembrane region" description="Helical" evidence="10">
    <location>
        <begin position="30"/>
        <end position="51"/>
    </location>
</feature>
<sequence length="587" mass="65287">MKAIRTTLATAWRIAVPYFNAEDKWMGRGLLAAVVVIELAVVGLTVLFNRWNNDFYNALQERNGDVFTFQIVYFCVLAAIWIALKVYQLYLNQWLQIRWRQWMTERYLGGWLHDANHYQMQLTGDAADNPDQRIAEDTQLFVERTLALSIGLLNAVVTLASFVVILWGLSNQAPLHLFGQDIAIPGYLVWGALIYAVIGTALTHWIGWPLVDLNFRQQRYEADFRFNLVRARENAEQIALLRGEPAERGELSERFGRVAENFMRIMVRTKRLTAFTASYSQASIIFPYILVAPAYFAQKIQLGGMMQTASAFNSVQDSLSFFISAYRTLAEWQSVVERLDGFERSVENATASRDNPGVARVHSPAAGGIGFKDLNLTRPSGSPLISADGFRFSDNEHTLIVGPSGAGKSTLFRAIAGIWPFGSGSIAIPAEATLMMLPQRPYFPVGELRAAIVYPAEADAFSDEQVAEALRDVGLPALAEQLDQHGHWNRTLSLGEQQRLGIARALLHAPQYLFLDEATASLDEPSEAMLYKLLDRKLPDTTIVSIGHRSTLEAFHQRGAMLTPSDNGFALQDRVRAAAPEVGLAGG</sequence>
<evidence type="ECO:0000256" key="8">
    <source>
        <dbReference type="ARBA" id="ARBA00023136"/>
    </source>
</evidence>
<dbReference type="PROSITE" id="PS50893">
    <property type="entry name" value="ABC_TRANSPORTER_2"/>
    <property type="match status" value="1"/>
</dbReference>
<evidence type="ECO:0000256" key="2">
    <source>
        <dbReference type="ARBA" id="ARBA00005417"/>
    </source>
</evidence>
<protein>
    <submittedName>
        <fullName evidence="13 14">ATP-binding cassette transporter</fullName>
    </submittedName>
</protein>